<keyword evidence="1" id="KW-1185">Reference proteome</keyword>
<evidence type="ECO:0000313" key="2">
    <source>
        <dbReference type="RefSeq" id="XP_073809577.1"/>
    </source>
</evidence>
<reference evidence="2" key="1">
    <citation type="submission" date="2025-08" db="UniProtKB">
        <authorList>
            <consortium name="RefSeq"/>
        </authorList>
    </citation>
    <scope>IDENTIFICATION</scope>
    <source>
        <strain evidence="2">Tuebingen</strain>
        <tissue evidence="2">Fibroblasts and whole tissue</tissue>
    </source>
</reference>
<sequence>MQSLMMKMMMMMMMMVALMCFLSSAQADQSLACQNNFTHSVTCVWNTSALNISDAVQPGTPCFLIVTLKKKKPMKTVMSADLEQPQIRRAGVVFKSRRPLTSVAVLQQEVWCDNYTNPVVKVEEKVKDSVVKVSPPQTLSIHGSTVSWNFNSTQRYMFEVQYRSAAQNWRDDDKQQTTDTELHLPEDHLQLHQQYSIRLRVKLELQRAVWSDWSPEHTWTSTVGRQRHTTPAAGVQIMVVNWSFSWAGTVLTAVTLTLIIIFTLYFRYSTHKWMKHFSYIPDPSKFFGDLNSSHGGNFKAWLGPVLLRESFITADSELVSPVEVLRLQDACDSLSTHSHTHSGPMDGWDKSSKSSDFSNSTYFLSQSSRGPGHALEPCSANSSYGPAGGISGLETQRSAHDGGVPDQQTDLLQLERLRQDTQSPDSGFAGGAEDSMEESELPSPLPISPLSISSLPISPLPISLLPLKLPAPQPIIMPPLLGFSCTTALLQPLELLNTCGPVLPSSGDYRPVKSLQNNHCTD</sequence>
<gene>
    <name evidence="2" type="primary">LOC101886216</name>
</gene>
<dbReference type="RefSeq" id="XP_073809577.1">
    <property type="nucleotide sequence ID" value="XM_073953476.1"/>
</dbReference>
<protein>
    <submittedName>
        <fullName evidence="2">Interleukin-2 receptor subunit beta isoform X1</fullName>
    </submittedName>
</protein>
<proteinExistence type="predicted"/>
<dbReference type="Proteomes" id="UP000000437">
    <property type="component" value="Chromosome 6"/>
</dbReference>
<name>A0AC58JSY3_DANRE</name>
<evidence type="ECO:0000313" key="1">
    <source>
        <dbReference type="Proteomes" id="UP000000437"/>
    </source>
</evidence>
<accession>A0AC58JSY3</accession>
<organism evidence="1 2">
    <name type="scientific">Danio rerio</name>
    <name type="common">Zebrafish</name>
    <name type="synonym">Brachydanio rerio</name>
    <dbReference type="NCBI Taxonomy" id="7955"/>
    <lineage>
        <taxon>Eukaryota</taxon>
        <taxon>Metazoa</taxon>
        <taxon>Chordata</taxon>
        <taxon>Craniata</taxon>
        <taxon>Vertebrata</taxon>
        <taxon>Euteleostomi</taxon>
        <taxon>Actinopterygii</taxon>
        <taxon>Neopterygii</taxon>
        <taxon>Teleostei</taxon>
        <taxon>Ostariophysi</taxon>
        <taxon>Cypriniformes</taxon>
        <taxon>Danionidae</taxon>
        <taxon>Danioninae</taxon>
        <taxon>Danio</taxon>
    </lineage>
</organism>
<keyword evidence="2" id="KW-0675">Receptor</keyword>